<comment type="similarity">
    <text evidence="5">Belongs to the LDH/MDH superfamily.</text>
</comment>
<feature type="binding site" evidence="4">
    <location>
        <position position="41"/>
    </location>
    <ligand>
        <name>NAD(+)</name>
        <dbReference type="ChEBI" id="CHEBI:57540"/>
    </ligand>
</feature>
<feature type="domain" description="Lactate/malate dehydrogenase N-terminal" evidence="7">
    <location>
        <begin position="11"/>
        <end position="149"/>
    </location>
</feature>
<feature type="transmembrane region" description="Helical" evidence="6">
    <location>
        <begin position="12"/>
        <end position="30"/>
    </location>
</feature>
<keyword evidence="2 4" id="KW-0520">NAD</keyword>
<dbReference type="SUPFAM" id="SSF56327">
    <property type="entry name" value="LDH C-terminal domain-like"/>
    <property type="match status" value="1"/>
</dbReference>
<dbReference type="Gene3D" id="3.40.50.720">
    <property type="entry name" value="NAD(P)-binding Rossmann-like Domain"/>
    <property type="match status" value="1"/>
</dbReference>
<evidence type="ECO:0000313" key="9">
    <source>
        <dbReference type="EMBL" id="CDM30361.1"/>
    </source>
</evidence>
<protein>
    <submittedName>
        <fullName evidence="9">L-lactate/malate dehydrogenase</fullName>
    </submittedName>
</protein>
<evidence type="ECO:0000256" key="6">
    <source>
        <dbReference type="SAM" id="Phobius"/>
    </source>
</evidence>
<reference evidence="9" key="1">
    <citation type="journal article" date="2014" name="Nat. Commun.">
        <title>Multiple recent horizontal transfers of a large genomic region in cheese making fungi.</title>
        <authorList>
            <person name="Cheeseman K."/>
            <person name="Ropars J."/>
            <person name="Renault P."/>
            <person name="Dupont J."/>
            <person name="Gouzy J."/>
            <person name="Branca A."/>
            <person name="Abraham A.L."/>
            <person name="Ceppi M."/>
            <person name="Conseiller E."/>
            <person name="Debuchy R."/>
            <person name="Malagnac F."/>
            <person name="Goarin A."/>
            <person name="Silar P."/>
            <person name="Lacoste S."/>
            <person name="Sallet E."/>
            <person name="Bensimon A."/>
            <person name="Giraud T."/>
            <person name="Brygoo Y."/>
        </authorList>
    </citation>
    <scope>NUCLEOTIDE SEQUENCE [LARGE SCALE GENOMIC DNA]</scope>
    <source>
        <strain evidence="9">FM164</strain>
    </source>
</reference>
<feature type="active site" description="Proton acceptor" evidence="3">
    <location>
        <position position="182"/>
    </location>
</feature>
<evidence type="ECO:0000256" key="5">
    <source>
        <dbReference type="RuleBase" id="RU003369"/>
    </source>
</evidence>
<dbReference type="GO" id="GO:0004459">
    <property type="term" value="F:L-lactate dehydrogenase (NAD+) activity"/>
    <property type="evidence" value="ECO:0007669"/>
    <property type="project" value="TreeGrafter"/>
</dbReference>
<evidence type="ECO:0000259" key="8">
    <source>
        <dbReference type="Pfam" id="PF02866"/>
    </source>
</evidence>
<dbReference type="InterPro" id="IPR022383">
    <property type="entry name" value="Lactate/malate_DH_C"/>
</dbReference>
<dbReference type="AlphaFoldDB" id="W6Q316"/>
<dbReference type="PANTHER" id="PTHR43128:SF16">
    <property type="entry name" value="L-LACTATE DEHYDROGENASE"/>
    <property type="match status" value="1"/>
</dbReference>
<dbReference type="InterPro" id="IPR001557">
    <property type="entry name" value="L-lactate/malate_DH"/>
</dbReference>
<dbReference type="InterPro" id="IPR001236">
    <property type="entry name" value="Lactate/malate_DH_N"/>
</dbReference>
<dbReference type="GO" id="GO:0006089">
    <property type="term" value="P:lactate metabolic process"/>
    <property type="evidence" value="ECO:0007669"/>
    <property type="project" value="TreeGrafter"/>
</dbReference>
<dbReference type="STRING" id="1365484.W6Q316"/>
<evidence type="ECO:0000313" key="10">
    <source>
        <dbReference type="Proteomes" id="UP000030686"/>
    </source>
</evidence>
<dbReference type="Pfam" id="PF02866">
    <property type="entry name" value="Ldh_1_C"/>
    <property type="match status" value="1"/>
</dbReference>
<evidence type="ECO:0000256" key="4">
    <source>
        <dbReference type="PIRSR" id="PIRSR000102-3"/>
    </source>
</evidence>
<keyword evidence="1 5" id="KW-0560">Oxidoreductase</keyword>
<dbReference type="Gene3D" id="3.90.110.10">
    <property type="entry name" value="Lactate dehydrogenase/glycoside hydrolase, family 4, C-terminal"/>
    <property type="match status" value="1"/>
</dbReference>
<dbReference type="InterPro" id="IPR036291">
    <property type="entry name" value="NAD(P)-bd_dom_sf"/>
</dbReference>
<dbReference type="CDD" id="cd00300">
    <property type="entry name" value="LDH_like"/>
    <property type="match status" value="1"/>
</dbReference>
<evidence type="ECO:0000256" key="2">
    <source>
        <dbReference type="ARBA" id="ARBA00023027"/>
    </source>
</evidence>
<feature type="binding site" evidence="4">
    <location>
        <begin position="16"/>
        <end position="21"/>
    </location>
    <ligand>
        <name>NAD(+)</name>
        <dbReference type="ChEBI" id="CHEBI:57540"/>
    </ligand>
</feature>
<sequence>MLSRDSNAITRIAIIGVGQVGAALAYALILNSTAGELLLVDTKPDLRDGQVRDLSDVSYSCNSGTRVRAATHHEAGQCDVVVITAGSKSYRGETTIQHMYQKVAIIQSITNAMKPFRSDTILLIVAHPVDLITSFAQEHSGLPASQVLGSGTFLDSVRLRGMLADKAGVAANAIDLQVLGVHGESEVVAWSTATLCGVPIDKALPSNTFNPKDLANECKHRSQRIIQAKGTVSFGIGSALSRICSSILMDKRDVYPISHFQPEWGCCFSLPAALGRSGIIRTVEMATNSNEKADIRDSVEILSDTLKRVRENQ</sequence>
<evidence type="ECO:0000256" key="1">
    <source>
        <dbReference type="ARBA" id="ARBA00023002"/>
    </source>
</evidence>
<dbReference type="EMBL" id="HG792016">
    <property type="protein sequence ID" value="CDM30361.1"/>
    <property type="molecule type" value="Genomic_DNA"/>
</dbReference>
<dbReference type="InterPro" id="IPR015955">
    <property type="entry name" value="Lactate_DH/Glyco_Ohase_4_C"/>
</dbReference>
<name>W6Q316_PENRF</name>
<evidence type="ECO:0000256" key="3">
    <source>
        <dbReference type="PIRSR" id="PIRSR000102-1"/>
    </source>
</evidence>
<organism evidence="9 10">
    <name type="scientific">Penicillium roqueforti (strain FM164)</name>
    <dbReference type="NCBI Taxonomy" id="1365484"/>
    <lineage>
        <taxon>Eukaryota</taxon>
        <taxon>Fungi</taxon>
        <taxon>Dikarya</taxon>
        <taxon>Ascomycota</taxon>
        <taxon>Pezizomycotina</taxon>
        <taxon>Eurotiomycetes</taxon>
        <taxon>Eurotiomycetidae</taxon>
        <taxon>Eurotiales</taxon>
        <taxon>Aspergillaceae</taxon>
        <taxon>Penicillium</taxon>
    </lineage>
</organism>
<keyword evidence="6" id="KW-1133">Transmembrane helix</keyword>
<dbReference type="PIRSF" id="PIRSF000102">
    <property type="entry name" value="Lac_mal_DH"/>
    <property type="match status" value="1"/>
</dbReference>
<accession>W6Q316</accession>
<dbReference type="Proteomes" id="UP000030686">
    <property type="component" value="Unassembled WGS sequence"/>
</dbReference>
<keyword evidence="6" id="KW-0472">Membrane</keyword>
<proteinExistence type="inferred from homology"/>
<dbReference type="PRINTS" id="PR00086">
    <property type="entry name" value="LLDHDRGNASE"/>
</dbReference>
<keyword evidence="6" id="KW-0812">Transmembrane</keyword>
<dbReference type="Pfam" id="PF00056">
    <property type="entry name" value="Ldh_1_N"/>
    <property type="match status" value="1"/>
</dbReference>
<keyword evidence="10" id="KW-1185">Reference proteome</keyword>
<dbReference type="SUPFAM" id="SSF51735">
    <property type="entry name" value="NAD(P)-binding Rossmann-fold domains"/>
    <property type="match status" value="1"/>
</dbReference>
<dbReference type="OrthoDB" id="6270329at2759"/>
<feature type="domain" description="Lactate/malate dehydrogenase C-terminal" evidence="8">
    <location>
        <begin position="152"/>
        <end position="311"/>
    </location>
</feature>
<dbReference type="PANTHER" id="PTHR43128">
    <property type="entry name" value="L-2-HYDROXYCARBOXYLATE DEHYDROGENASE (NAD(P)(+))"/>
    <property type="match status" value="1"/>
</dbReference>
<evidence type="ECO:0000259" key="7">
    <source>
        <dbReference type="Pfam" id="PF00056"/>
    </source>
</evidence>
<gene>
    <name evidence="9" type="ORF">PROQFM164_S02g000510</name>
</gene>
<dbReference type="OMA" id="THLDSMR"/>